<protein>
    <submittedName>
        <fullName evidence="1">Uncharacterized protein</fullName>
    </submittedName>
</protein>
<evidence type="ECO:0000313" key="2">
    <source>
        <dbReference type="Proteomes" id="UP001145114"/>
    </source>
</evidence>
<name>A0ACC1H717_9FUNG</name>
<keyword evidence="2" id="KW-1185">Reference proteome</keyword>
<sequence length="226" mass="23800">MGIDPISVRVEPISAIAATTTLSQALTQPWRHWIGSDIGDSLIIDPIRFIYLGQLDQLPKLHQLLSRAAEGTTSAAAAAAAENGDAGAPPPSTLPDLKLAGGHRFINLEHEFDRLSSLYSLGSTLNLSPSLKGSCAPSLFAKADEALHLCRACLGLLPATATGVVASVMSDPALIIKGIISERPISGPTKSIVSAQQRQQPSRRVGADGEPPPQSSQFTLLRHGYK</sequence>
<evidence type="ECO:0000313" key="1">
    <source>
        <dbReference type="EMBL" id="KAJ1670813.1"/>
    </source>
</evidence>
<gene>
    <name evidence="1" type="ORF">EV182_007985</name>
</gene>
<comment type="caution">
    <text evidence="1">The sequence shown here is derived from an EMBL/GenBank/DDBJ whole genome shotgun (WGS) entry which is preliminary data.</text>
</comment>
<dbReference type="Proteomes" id="UP001145114">
    <property type="component" value="Unassembled WGS sequence"/>
</dbReference>
<reference evidence="1" key="1">
    <citation type="submission" date="2022-06" db="EMBL/GenBank/DDBJ databases">
        <title>Phylogenomic reconstructions and comparative analyses of Kickxellomycotina fungi.</title>
        <authorList>
            <person name="Reynolds N.K."/>
            <person name="Stajich J.E."/>
            <person name="Barry K."/>
            <person name="Grigoriev I.V."/>
            <person name="Crous P."/>
            <person name="Smith M.E."/>
        </authorList>
    </citation>
    <scope>NUCLEOTIDE SEQUENCE</scope>
    <source>
        <strain evidence="1">RSA 2271</strain>
    </source>
</reference>
<feature type="non-terminal residue" evidence="1">
    <location>
        <position position="226"/>
    </location>
</feature>
<organism evidence="1 2">
    <name type="scientific">Spiromyces aspiralis</name>
    <dbReference type="NCBI Taxonomy" id="68401"/>
    <lineage>
        <taxon>Eukaryota</taxon>
        <taxon>Fungi</taxon>
        <taxon>Fungi incertae sedis</taxon>
        <taxon>Zoopagomycota</taxon>
        <taxon>Kickxellomycotina</taxon>
        <taxon>Kickxellomycetes</taxon>
        <taxon>Kickxellales</taxon>
        <taxon>Kickxellaceae</taxon>
        <taxon>Spiromyces</taxon>
    </lineage>
</organism>
<proteinExistence type="predicted"/>
<accession>A0ACC1H717</accession>
<dbReference type="EMBL" id="JAMZIH010009064">
    <property type="protein sequence ID" value="KAJ1670813.1"/>
    <property type="molecule type" value="Genomic_DNA"/>
</dbReference>